<feature type="domain" description="Disintegrin" evidence="1">
    <location>
        <begin position="1094"/>
        <end position="1186"/>
    </location>
</feature>
<dbReference type="Gene3D" id="2.120.10.70">
    <property type="entry name" value="Fucose-specific lectin"/>
    <property type="match status" value="1"/>
</dbReference>
<evidence type="ECO:0000259" key="1">
    <source>
        <dbReference type="PROSITE" id="PS50214"/>
    </source>
</evidence>
<reference evidence="2 3" key="1">
    <citation type="submission" date="2015-09" db="EMBL/GenBank/DDBJ databases">
        <title>Sorangium comparison.</title>
        <authorList>
            <person name="Zaburannyi N."/>
            <person name="Bunk B."/>
            <person name="Overmann J."/>
            <person name="Mueller R."/>
        </authorList>
    </citation>
    <scope>NUCLEOTIDE SEQUENCE [LARGE SCALE GENOMIC DNA]</scope>
    <source>
        <strain evidence="2 3">So ceGT47</strain>
    </source>
</reference>
<dbReference type="EMBL" id="CP012670">
    <property type="protein sequence ID" value="AUX27903.1"/>
    <property type="molecule type" value="Genomic_DNA"/>
</dbReference>
<dbReference type="SMART" id="SM00050">
    <property type="entry name" value="DISIN"/>
    <property type="match status" value="1"/>
</dbReference>
<dbReference type="Proteomes" id="UP000295781">
    <property type="component" value="Chromosome"/>
</dbReference>
<organism evidence="2 3">
    <name type="scientific">Sorangium cellulosum</name>
    <name type="common">Polyangium cellulosum</name>
    <dbReference type="NCBI Taxonomy" id="56"/>
    <lineage>
        <taxon>Bacteria</taxon>
        <taxon>Pseudomonadati</taxon>
        <taxon>Myxococcota</taxon>
        <taxon>Polyangia</taxon>
        <taxon>Polyangiales</taxon>
        <taxon>Polyangiaceae</taxon>
        <taxon>Sorangium</taxon>
    </lineage>
</organism>
<dbReference type="Pfam" id="PF11617">
    <property type="entry name" value="Cu-binding_MopE"/>
    <property type="match status" value="6"/>
</dbReference>
<evidence type="ECO:0000313" key="2">
    <source>
        <dbReference type="EMBL" id="AUX27903.1"/>
    </source>
</evidence>
<dbReference type="PROSITE" id="PS50214">
    <property type="entry name" value="DISINTEGRIN_2"/>
    <property type="match status" value="1"/>
</dbReference>
<accession>A0A4P2QFC5</accession>
<dbReference type="InterPro" id="IPR036436">
    <property type="entry name" value="Disintegrin_dom_sf"/>
</dbReference>
<dbReference type="SUPFAM" id="SSF57552">
    <property type="entry name" value="Blood coagulation inhibitor (disintegrin)"/>
    <property type="match status" value="1"/>
</dbReference>
<dbReference type="InterPro" id="IPR001762">
    <property type="entry name" value="Disintegrin_dom"/>
</dbReference>
<evidence type="ECO:0000313" key="3">
    <source>
        <dbReference type="Proteomes" id="UP000295781"/>
    </source>
</evidence>
<dbReference type="InterPro" id="IPR018247">
    <property type="entry name" value="EF_Hand_1_Ca_BS"/>
</dbReference>
<dbReference type="PROSITE" id="PS00018">
    <property type="entry name" value="EF_HAND_1"/>
    <property type="match status" value="1"/>
</dbReference>
<name>A0A4P2QFC5_SORCE</name>
<gene>
    <name evidence="2" type="ORF">SOCEGT47_085030</name>
</gene>
<protein>
    <recommendedName>
        <fullName evidence="1">Disintegrin domain-containing protein</fullName>
    </recommendedName>
</protein>
<proteinExistence type="predicted"/>
<dbReference type="InterPro" id="IPR021655">
    <property type="entry name" value="Put_metal-bd"/>
</dbReference>
<dbReference type="PROSITE" id="PS51257">
    <property type="entry name" value="PROKAR_LIPOPROTEIN"/>
    <property type="match status" value="1"/>
</dbReference>
<sequence>MVIRAYHRFAAGLWLLFGVLSCTAVLGVDTDYSDNPCNRGEPLPPLQCGIGACHVLVPACDEKGLPNACGPQVGMSDEIPNGLDDNCDGVVDEGVACEAGQRQECYGGSPLTRGIGLCHTGTQECANNVWGDCVGDLLPSEEICDQRDNDCDGLVDEGCECAPGQEQLCYGGAESTLGQGSCKLGKQTCEGGVWGDCKGDVLPGIDECNGFDEDCDGTPDDSCECVGGSMQSCHGDPEVAGIGECRMGTQVCTGGKWGPCKDYVLPKPEICNLRDDNCNGEIDEGDLGEGLPCSVPDVVGPCRNGITVCGQERIECQQTVFAAAERCNGIDDDCNGVPDDGNPGGGEQCLITDNPVLKGACAVGVKTCEGGELKCLQVNLATSEVCDLIDNDCNGVIDDGVTLCCPDAVLNGGESDIDCGGPCGSTCAAGRICNQDSDCESLVCVSGRCRAPTCNDTRTNGDESDADCGGSCPIACSIGQSCRVPKDCESLVCANRVCISPGCNDNVRNGGETDTDCGGAGCPSCDDNRACVLDRDCRSSRCVNSICQVSSCTDRVRNGSETDIDCGGEGSCPRCTSGRRCLSSGDCLSGKCIEQTCAEPTCADDVRNGNETDIDCGGACPTKCDVGERCVVNNDCASNVCTGGFCAQKGLGASCGDASECASGNCVDGVCCDSGCNGFCMACSNEKKGRQGIENGRCEFVRVGTDPDNECFEEEQSSCGTNGSCNGGGQCQFYRDGTPCGEPSCAADLSGVIGAPRCNGAGECVDAATTSCGQAICFDGACQDCSRVGDGACATTGYCNGVTCVPRKMNGVTCAEGRECLSGICVDGVCCDLPCSGECEACTAARKGEDGGPDGVCGFIVAGHDPDNECDYEGARSCGTTGVCSGFGRCAVYDESTTCAAASCDTSGLNVLVARRCDGSGTCVDGGSESCGSYRCSGGACLERCERNEHCAPTAYCTGGYCEPRKGMGQQCMSSSECALGHCVDGVCCDDVCTGECRACSAEKKGFGRDGQCGNILMGLNPDGECVRQDESTCGMTGVCSGEGSCQLHSSGTVCREASCAADGITLNPADTCDGSGRCVDSGSVVCAPNACVGAACSTTLRANGSPCSGAGECASENCVDGVCCNDPCGGGDPNDCQACNMAGRLGTCSIVSRDTVCRASVGSCDIPEVCDGVGAACPNDLVRGAGEVCHEAVDECDVAETCDGDSGECPNDLQAPDMTPCGSYVCMDGSCLTGCTSDSQCAPGAFCTSPHGMVQGACVPHTVLILGGSESSMMGAHFHPGGSWTAAPVGGASTGAPPALALNLAEGIGLVRDGSKRLRYTRWSYETERWSTFAAPLGTGNELTATNAPALSSFGTRTSAAYFQDVSGDPNPLDRYFYLQFDGGSWLAIPELVASVESGSNSRPSIVLPSATGNPWMALFVQGAMDEVQVWKQTELGSWEHRETPYSVNAATLWSFAMVATSDEDLHVVMVTRSQGEILWTKRNGSMSWSDPERLASGSESPVALAALPDGNVVLAYRASADGRLFTSFYDGATWSTPAALAFGGTPVLIAGAPSLTRGAGGRTGHEALVELAYVRHRGTNQNGVDFGGIEHTRCTAIGASGCASWTPPVPVGNGTSFTSFTSVAIASMP</sequence>
<dbReference type="SUPFAM" id="SSF89372">
    <property type="entry name" value="Fucose-specific lectin"/>
    <property type="match status" value="1"/>
</dbReference>